<accession>A0A0R3KMR7</accession>
<feature type="coiled-coil region" evidence="1">
    <location>
        <begin position="38"/>
        <end position="65"/>
    </location>
</feature>
<evidence type="ECO:0000313" key="3">
    <source>
        <dbReference type="Proteomes" id="UP000051913"/>
    </source>
</evidence>
<dbReference type="STRING" id="1518501.CQ10_34405"/>
<dbReference type="RefSeq" id="WP_057850252.1">
    <property type="nucleotide sequence ID" value="NZ_LLXX01000066.1"/>
</dbReference>
<keyword evidence="1" id="KW-0175">Coiled coil</keyword>
<sequence>MDVASDRVNRVHASKLRLVKDMRQRSALREVYNMEAERRTALQAVEQAVRDLATAEKNQAALEAELYRELASFDSLSVEELDRRCHIVIGRLKTEIAGARRTLEEARAAQERAETAVFEARTTLTKCSAASHKWQKIEGDVQRASDAHSEAEAEMEADDEVLLRYRSGSRTHTASY</sequence>
<protein>
    <recommendedName>
        <fullName evidence="4">Type III secretion protein</fullName>
    </recommendedName>
</protein>
<dbReference type="OrthoDB" id="9807337at2"/>
<feature type="coiled-coil region" evidence="1">
    <location>
        <begin position="89"/>
        <end position="116"/>
    </location>
</feature>
<comment type="caution">
    <text evidence="2">The sequence shown here is derived from an EMBL/GenBank/DDBJ whole genome shotgun (WGS) entry which is preliminary data.</text>
</comment>
<reference evidence="2 3" key="1">
    <citation type="submission" date="2014-03" db="EMBL/GenBank/DDBJ databases">
        <title>Bradyrhizobium valentinum sp. nov., isolated from effective nodules of Lupinus mariae-josephae, a lupine endemic of basic-lime soils in Eastern Spain.</title>
        <authorList>
            <person name="Duran D."/>
            <person name="Rey L."/>
            <person name="Navarro A."/>
            <person name="Busquets A."/>
            <person name="Imperial J."/>
            <person name="Ruiz-Argueso T."/>
        </authorList>
    </citation>
    <scope>NUCLEOTIDE SEQUENCE [LARGE SCALE GENOMIC DNA]</scope>
    <source>
        <strain evidence="2 3">LmjM3</strain>
    </source>
</reference>
<evidence type="ECO:0000256" key="1">
    <source>
        <dbReference type="SAM" id="Coils"/>
    </source>
</evidence>
<keyword evidence="3" id="KW-1185">Reference proteome</keyword>
<proteinExistence type="predicted"/>
<name>A0A0R3KMR7_9BRAD</name>
<evidence type="ECO:0000313" key="2">
    <source>
        <dbReference type="EMBL" id="KRR09307.1"/>
    </source>
</evidence>
<dbReference type="AlphaFoldDB" id="A0A0R3KMR7"/>
<evidence type="ECO:0008006" key="4">
    <source>
        <dbReference type="Google" id="ProtNLM"/>
    </source>
</evidence>
<organism evidence="2 3">
    <name type="scientific">Bradyrhizobium valentinum</name>
    <dbReference type="NCBI Taxonomy" id="1518501"/>
    <lineage>
        <taxon>Bacteria</taxon>
        <taxon>Pseudomonadati</taxon>
        <taxon>Pseudomonadota</taxon>
        <taxon>Alphaproteobacteria</taxon>
        <taxon>Hyphomicrobiales</taxon>
        <taxon>Nitrobacteraceae</taxon>
        <taxon>Bradyrhizobium</taxon>
    </lineage>
</organism>
<gene>
    <name evidence="2" type="ORF">CP49_21030</name>
</gene>
<dbReference type="EMBL" id="LLXX01000066">
    <property type="protein sequence ID" value="KRR09307.1"/>
    <property type="molecule type" value="Genomic_DNA"/>
</dbReference>
<dbReference type="Proteomes" id="UP000051913">
    <property type="component" value="Unassembled WGS sequence"/>
</dbReference>